<organism evidence="4 5">
    <name type="scientific">Streptomyces albiaxialis</name>
    <dbReference type="NCBI Taxonomy" id="329523"/>
    <lineage>
        <taxon>Bacteria</taxon>
        <taxon>Bacillati</taxon>
        <taxon>Actinomycetota</taxon>
        <taxon>Actinomycetes</taxon>
        <taxon>Kitasatosporales</taxon>
        <taxon>Streptomycetaceae</taxon>
        <taxon>Streptomyces</taxon>
    </lineage>
</organism>
<evidence type="ECO:0000313" key="5">
    <source>
        <dbReference type="Proteomes" id="UP001500016"/>
    </source>
</evidence>
<gene>
    <name evidence="4" type="ORF">GCM10009801_10320</name>
</gene>
<dbReference type="Pfam" id="PF01361">
    <property type="entry name" value="Tautomerase"/>
    <property type="match status" value="1"/>
</dbReference>
<evidence type="ECO:0000313" key="4">
    <source>
        <dbReference type="EMBL" id="GAA2065200.1"/>
    </source>
</evidence>
<comment type="caution">
    <text evidence="4">The sequence shown here is derived from an EMBL/GenBank/DDBJ whole genome shotgun (WGS) entry which is preliminary data.</text>
</comment>
<evidence type="ECO:0000259" key="3">
    <source>
        <dbReference type="Pfam" id="PF01361"/>
    </source>
</evidence>
<reference evidence="4 5" key="1">
    <citation type="journal article" date="2019" name="Int. J. Syst. Evol. Microbiol.">
        <title>The Global Catalogue of Microorganisms (GCM) 10K type strain sequencing project: providing services to taxonomists for standard genome sequencing and annotation.</title>
        <authorList>
            <consortium name="The Broad Institute Genomics Platform"/>
            <consortium name="The Broad Institute Genome Sequencing Center for Infectious Disease"/>
            <person name="Wu L."/>
            <person name="Ma J."/>
        </authorList>
    </citation>
    <scope>NUCLEOTIDE SEQUENCE [LARGE SCALE GENOMIC DNA]</scope>
    <source>
        <strain evidence="4 5">JCM 15478</strain>
    </source>
</reference>
<name>A0ABN2VLA5_9ACTN</name>
<sequence length="84" mass="8577">MPFAHFKVPAGTVTPEDKRKIVERTTALYAEIYGERARPTTVVLVDEVADGGWGVGGGVLTAAMLNGDADAAADVSDADAAASA</sequence>
<dbReference type="Proteomes" id="UP001500016">
    <property type="component" value="Unassembled WGS sequence"/>
</dbReference>
<keyword evidence="5" id="KW-1185">Reference proteome</keyword>
<dbReference type="EMBL" id="BAAAPE010000002">
    <property type="protein sequence ID" value="GAA2065200.1"/>
    <property type="molecule type" value="Genomic_DNA"/>
</dbReference>
<dbReference type="SUPFAM" id="SSF55331">
    <property type="entry name" value="Tautomerase/MIF"/>
    <property type="match status" value="1"/>
</dbReference>
<accession>A0ABN2VLA5</accession>
<protein>
    <submittedName>
        <fullName evidence="4">4-oxalocrotonate tautomerase family protein</fullName>
    </submittedName>
</protein>
<comment type="similarity">
    <text evidence="1">Belongs to the 4-oxalocrotonate tautomerase family.</text>
</comment>
<dbReference type="PANTHER" id="PTHR35530">
    <property type="entry name" value="TAUTOMERASE-RELATED"/>
    <property type="match status" value="1"/>
</dbReference>
<proteinExistence type="inferred from homology"/>
<keyword evidence="2" id="KW-0413">Isomerase</keyword>
<evidence type="ECO:0000256" key="2">
    <source>
        <dbReference type="ARBA" id="ARBA00023235"/>
    </source>
</evidence>
<feature type="domain" description="4-oxalocrotonate tautomerase-like" evidence="3">
    <location>
        <begin position="2"/>
        <end position="62"/>
    </location>
</feature>
<dbReference type="InterPro" id="IPR004370">
    <property type="entry name" value="4-OT-like_dom"/>
</dbReference>
<dbReference type="PANTHER" id="PTHR35530:SF2">
    <property type="entry name" value="BSL4019 PROTEIN"/>
    <property type="match status" value="1"/>
</dbReference>
<dbReference type="Gene3D" id="3.30.429.10">
    <property type="entry name" value="Macrophage Migration Inhibitory Factor"/>
    <property type="match status" value="1"/>
</dbReference>
<evidence type="ECO:0000256" key="1">
    <source>
        <dbReference type="ARBA" id="ARBA00006723"/>
    </source>
</evidence>
<dbReference type="InterPro" id="IPR014347">
    <property type="entry name" value="Tautomerase/MIF_sf"/>
</dbReference>
<dbReference type="RefSeq" id="WP_344524469.1">
    <property type="nucleotide sequence ID" value="NZ_BAAAPE010000002.1"/>
</dbReference>